<comment type="subcellular location">
    <subcellularLocation>
        <location evidence="1">Nucleus</location>
    </subcellularLocation>
</comment>
<gene>
    <name evidence="7" type="ORF">EZV62_026522</name>
</gene>
<name>A0A5C7GRB0_9ROSI</name>
<dbReference type="InterPro" id="IPR051358">
    <property type="entry name" value="TF_AMS/ICE1/BHLH6-like"/>
</dbReference>
<dbReference type="PANTHER" id="PTHR31945">
    <property type="entry name" value="TRANSCRIPTION FACTOR SCREAM2-RELATED"/>
    <property type="match status" value="1"/>
</dbReference>
<dbReference type="PANTHER" id="PTHR31945:SF20">
    <property type="entry name" value="TRANSCRIPTION FACTOR DYT1"/>
    <property type="match status" value="1"/>
</dbReference>
<dbReference type="AlphaFoldDB" id="A0A5C7GRB0"/>
<dbReference type="GO" id="GO:0003700">
    <property type="term" value="F:DNA-binding transcription factor activity"/>
    <property type="evidence" value="ECO:0007669"/>
    <property type="project" value="TreeGrafter"/>
</dbReference>
<evidence type="ECO:0000313" key="7">
    <source>
        <dbReference type="EMBL" id="TXG47228.1"/>
    </source>
</evidence>
<keyword evidence="8" id="KW-1185">Reference proteome</keyword>
<evidence type="ECO:0000259" key="6">
    <source>
        <dbReference type="PROSITE" id="PS50888"/>
    </source>
</evidence>
<dbReference type="InterPro" id="IPR036638">
    <property type="entry name" value="HLH_DNA-bd_sf"/>
</dbReference>
<dbReference type="Pfam" id="PF22754">
    <property type="entry name" value="bHLH-TF_ACT-like_plant"/>
    <property type="match status" value="1"/>
</dbReference>
<dbReference type="EMBL" id="VAHF01000013">
    <property type="protein sequence ID" value="TXG47228.1"/>
    <property type="molecule type" value="Genomic_DNA"/>
</dbReference>
<dbReference type="Pfam" id="PF00010">
    <property type="entry name" value="HLH"/>
    <property type="match status" value="1"/>
</dbReference>
<protein>
    <recommendedName>
        <fullName evidence="6">BHLH domain-containing protein</fullName>
    </recommendedName>
</protein>
<keyword evidence="2" id="KW-0805">Transcription regulation</keyword>
<dbReference type="GO" id="GO:0005634">
    <property type="term" value="C:nucleus"/>
    <property type="evidence" value="ECO:0007669"/>
    <property type="project" value="UniProtKB-SubCell"/>
</dbReference>
<dbReference type="InterPro" id="IPR054502">
    <property type="entry name" value="bHLH-TF_ACT-like_plant"/>
</dbReference>
<reference evidence="8" key="1">
    <citation type="journal article" date="2019" name="Gigascience">
        <title>De novo genome assembly of the endangered Acer yangbiense, a plant species with extremely small populations endemic to Yunnan Province, China.</title>
        <authorList>
            <person name="Yang J."/>
            <person name="Wariss H.M."/>
            <person name="Tao L."/>
            <person name="Zhang R."/>
            <person name="Yun Q."/>
            <person name="Hollingsworth P."/>
            <person name="Dao Z."/>
            <person name="Luo G."/>
            <person name="Guo H."/>
            <person name="Ma Y."/>
            <person name="Sun W."/>
        </authorList>
    </citation>
    <scope>NUCLEOTIDE SEQUENCE [LARGE SCALE GENOMIC DNA]</scope>
    <source>
        <strain evidence="8">cv. Malutang</strain>
    </source>
</reference>
<dbReference type="GO" id="GO:0046983">
    <property type="term" value="F:protein dimerization activity"/>
    <property type="evidence" value="ECO:0007669"/>
    <property type="project" value="InterPro"/>
</dbReference>
<dbReference type="OrthoDB" id="690068at2759"/>
<dbReference type="PROSITE" id="PS50888">
    <property type="entry name" value="BHLH"/>
    <property type="match status" value="1"/>
</dbReference>
<dbReference type="Proteomes" id="UP000323000">
    <property type="component" value="Chromosome 13"/>
</dbReference>
<dbReference type="SMART" id="SM00353">
    <property type="entry name" value="HLH"/>
    <property type="match status" value="1"/>
</dbReference>
<keyword evidence="4" id="KW-0804">Transcription</keyword>
<dbReference type="SUPFAM" id="SSF47459">
    <property type="entry name" value="HLH, helix-loop-helix DNA-binding domain"/>
    <property type="match status" value="1"/>
</dbReference>
<keyword evidence="5" id="KW-0539">Nucleus</keyword>
<evidence type="ECO:0000256" key="1">
    <source>
        <dbReference type="ARBA" id="ARBA00004123"/>
    </source>
</evidence>
<evidence type="ECO:0000313" key="8">
    <source>
        <dbReference type="Proteomes" id="UP000323000"/>
    </source>
</evidence>
<organism evidence="7 8">
    <name type="scientific">Acer yangbiense</name>
    <dbReference type="NCBI Taxonomy" id="1000413"/>
    <lineage>
        <taxon>Eukaryota</taxon>
        <taxon>Viridiplantae</taxon>
        <taxon>Streptophyta</taxon>
        <taxon>Embryophyta</taxon>
        <taxon>Tracheophyta</taxon>
        <taxon>Spermatophyta</taxon>
        <taxon>Magnoliopsida</taxon>
        <taxon>eudicotyledons</taxon>
        <taxon>Gunneridae</taxon>
        <taxon>Pentapetalae</taxon>
        <taxon>rosids</taxon>
        <taxon>malvids</taxon>
        <taxon>Sapindales</taxon>
        <taxon>Sapindaceae</taxon>
        <taxon>Hippocastanoideae</taxon>
        <taxon>Acereae</taxon>
        <taxon>Acer</taxon>
    </lineage>
</organism>
<keyword evidence="3" id="KW-0238">DNA-binding</keyword>
<sequence length="204" mass="23601">MEFLGSASDASCITRARRRQAYDDSTEFKSKNLHAERRRRQKLSDRLLTLRSLVPIITNMNKASIIEDAITYVEVLQRDVKILSDQLLEMESTSEEKEIPIRIDDQINNAADDQEMKTNGIEEDVEVTKINGKKLWMKIVFEKKRSRFTKLLEAMTYLGFEMTDTNVTTFKGAILVSASVERTYEDTLEVQETKELIQQIIRSI</sequence>
<dbReference type="GO" id="GO:0043565">
    <property type="term" value="F:sequence-specific DNA binding"/>
    <property type="evidence" value="ECO:0007669"/>
    <property type="project" value="TreeGrafter"/>
</dbReference>
<evidence type="ECO:0000256" key="4">
    <source>
        <dbReference type="ARBA" id="ARBA00023163"/>
    </source>
</evidence>
<feature type="domain" description="BHLH" evidence="6">
    <location>
        <begin position="27"/>
        <end position="76"/>
    </location>
</feature>
<proteinExistence type="predicted"/>
<evidence type="ECO:0000256" key="5">
    <source>
        <dbReference type="ARBA" id="ARBA00023242"/>
    </source>
</evidence>
<dbReference type="InterPro" id="IPR011598">
    <property type="entry name" value="bHLH_dom"/>
</dbReference>
<evidence type="ECO:0000256" key="3">
    <source>
        <dbReference type="ARBA" id="ARBA00023125"/>
    </source>
</evidence>
<evidence type="ECO:0000256" key="2">
    <source>
        <dbReference type="ARBA" id="ARBA00023015"/>
    </source>
</evidence>
<accession>A0A5C7GRB0</accession>
<dbReference type="Gene3D" id="4.10.280.10">
    <property type="entry name" value="Helix-loop-helix DNA-binding domain"/>
    <property type="match status" value="1"/>
</dbReference>
<comment type="caution">
    <text evidence="7">The sequence shown here is derived from an EMBL/GenBank/DDBJ whole genome shotgun (WGS) entry which is preliminary data.</text>
</comment>